<keyword evidence="1" id="KW-0509">mRNA transport</keyword>
<comment type="subcellular location">
    <subcellularLocation>
        <location evidence="1">Nucleus</location>
        <location evidence="1">Nuclear pore complex</location>
    </subcellularLocation>
</comment>
<reference evidence="3" key="1">
    <citation type="submission" date="2021-01" db="EMBL/GenBank/DDBJ databases">
        <authorList>
            <person name="Corre E."/>
            <person name="Pelletier E."/>
            <person name="Niang G."/>
            <person name="Scheremetjew M."/>
            <person name="Finn R."/>
            <person name="Kale V."/>
            <person name="Holt S."/>
            <person name="Cochrane G."/>
            <person name="Meng A."/>
            <person name="Brown T."/>
            <person name="Cohen L."/>
        </authorList>
    </citation>
    <scope>NUCLEOTIDE SEQUENCE</scope>
    <source>
        <strain evidence="3">NIES-2562</strain>
    </source>
</reference>
<accession>A0A7S3GCU6</accession>
<dbReference type="AlphaFoldDB" id="A0A7S3GCU6"/>
<dbReference type="EMBL" id="HBIB01037454">
    <property type="protein sequence ID" value="CAE0262173.1"/>
    <property type="molecule type" value="Transcribed_RNA"/>
</dbReference>
<evidence type="ECO:0000256" key="1">
    <source>
        <dbReference type="RuleBase" id="RU365073"/>
    </source>
</evidence>
<evidence type="ECO:0000313" key="3">
    <source>
        <dbReference type="EMBL" id="CAE0262173.1"/>
    </source>
</evidence>
<dbReference type="PROSITE" id="PS51257">
    <property type="entry name" value="PROKAR_LIPOPROTEIN"/>
    <property type="match status" value="1"/>
</dbReference>
<dbReference type="GO" id="GO:0005643">
    <property type="term" value="C:nuclear pore"/>
    <property type="evidence" value="ECO:0007669"/>
    <property type="project" value="UniProtKB-SubCell"/>
</dbReference>
<comment type="subunit">
    <text evidence="1">Component of the nuclear pore complex (NPC).</text>
</comment>
<keyword evidence="1" id="KW-0472">Membrane</keyword>
<comment type="function">
    <text evidence="1">Functions as a component of the nuclear pore complex (NPC).</text>
</comment>
<gene>
    <name evidence="3" type="ORF">PBIL07802_LOCUS24468</name>
</gene>
<dbReference type="GO" id="GO:0051028">
    <property type="term" value="P:mRNA transport"/>
    <property type="evidence" value="ECO:0007669"/>
    <property type="project" value="UniProtKB-KW"/>
</dbReference>
<keyword evidence="1" id="KW-0539">Nucleus</keyword>
<organism evidence="3">
    <name type="scientific">Palpitomonas bilix</name>
    <dbReference type="NCBI Taxonomy" id="652834"/>
    <lineage>
        <taxon>Eukaryota</taxon>
        <taxon>Eukaryota incertae sedis</taxon>
    </lineage>
</organism>
<keyword evidence="1" id="KW-0906">Nuclear pore complex</keyword>
<proteinExistence type="inferred from homology"/>
<keyword evidence="1" id="KW-0811">Translocation</keyword>
<comment type="similarity">
    <text evidence="1">Belongs to the nucleoporin Nup85 family.</text>
</comment>
<keyword evidence="1" id="KW-0653">Protein transport</keyword>
<sequence>METDFGRDLNSHIVSATSGCLAIFSELNRKGVELVGKRYTEGTDGMRAPIHEFSLSILESMRKYRSCLFSHSVKMSDLLKEVVEKKEEVVEYATLEGIILGKMASIDDLLRIFKLVEVLYLPNDLASAHVMRAGGKHSNSCTAELAEWLRDTQPASDELLSASEEDDIESLKKALKVSLLSCDVAGAIRTLEAMHAQNEEIDREEIECLRDLLADFPEPVFGGASQAHISAHADWTNKLSNTKRDGVLGEAFNILTCDDSSLGNCTWYEKLILQLYYKHPGKTPSEQMDSMNDDKKDVIGHVLGLFLVGEPLEGVFGMAHVASGEANMETFLYHLGAALLGDLLWHVDACEREGRTDEVINFEDRDELLTSMVEWGKEVSLPSNIAIGFLKFCPTQRSSVQHGEGVLAEVIRRLPVVSRKQFVRARQVAQHVGAPASILDELHLRHSAPRQSINHLYDAPRSIRTLVEGEMWSPLSDLLQNIGDESLRLVRSEDGGGDSKGREMSLITAAIFAQYASPVNNARLQASVRYIKACAFLCASFFARDVIEDVMKAEENERRRATRKGTKRERHDVSPSGLDATHPSMFVASLASDSSQLSGEESLGRTGGGTSETEREFPQLICDSYVVATASKAFDEVSRAQLCPSRLEALLTALMPTLGRVERGMSYKNFIPKDEREAEEIRALQKRFRSLRIMYATCAQAGHVGCIAEDDLTSMMRAARLVGNARYGSDEVGVRAKETAVKAQQLLAHIGSIVQTLY</sequence>
<dbReference type="GO" id="GO:0015031">
    <property type="term" value="P:protein transport"/>
    <property type="evidence" value="ECO:0007669"/>
    <property type="project" value="UniProtKB-KW"/>
</dbReference>
<evidence type="ECO:0000256" key="2">
    <source>
        <dbReference type="SAM" id="MobiDB-lite"/>
    </source>
</evidence>
<feature type="region of interest" description="Disordered" evidence="2">
    <location>
        <begin position="555"/>
        <end position="614"/>
    </location>
</feature>
<protein>
    <recommendedName>
        <fullName evidence="1">Nuclear pore complex protein Nup85</fullName>
    </recommendedName>
</protein>
<name>A0A7S3GCU6_9EUKA</name>
<dbReference type="Pfam" id="PF07575">
    <property type="entry name" value="Nucleopor_Nup85"/>
    <property type="match status" value="1"/>
</dbReference>
<dbReference type="GO" id="GO:0031965">
    <property type="term" value="C:nuclear membrane"/>
    <property type="evidence" value="ECO:0007669"/>
    <property type="project" value="UniProtKB-UniRule"/>
</dbReference>
<keyword evidence="1" id="KW-0813">Transport</keyword>
<dbReference type="InterPro" id="IPR011502">
    <property type="entry name" value="Nucleoporin_Nup85"/>
</dbReference>